<reference evidence="1" key="1">
    <citation type="submission" date="2020-12" db="EMBL/GenBank/DDBJ databases">
        <authorList>
            <person name="Huq M.A."/>
        </authorList>
    </citation>
    <scope>NUCLEOTIDE SEQUENCE</scope>
    <source>
        <strain evidence="1">MAHUQ-46</strain>
    </source>
</reference>
<evidence type="ECO:0000313" key="1">
    <source>
        <dbReference type="EMBL" id="MBJ6360893.1"/>
    </source>
</evidence>
<dbReference type="AlphaFoldDB" id="A0A934MPH7"/>
<dbReference type="RefSeq" id="WP_199018448.1">
    <property type="nucleotide sequence ID" value="NZ_JAELUP010000014.1"/>
</dbReference>
<accession>A0A934MPH7</accession>
<dbReference type="EMBL" id="JAELUP010000014">
    <property type="protein sequence ID" value="MBJ6360893.1"/>
    <property type="molecule type" value="Genomic_DNA"/>
</dbReference>
<organism evidence="1 2">
    <name type="scientific">Paenibacillus roseus</name>
    <dbReference type="NCBI Taxonomy" id="2798579"/>
    <lineage>
        <taxon>Bacteria</taxon>
        <taxon>Bacillati</taxon>
        <taxon>Bacillota</taxon>
        <taxon>Bacilli</taxon>
        <taxon>Bacillales</taxon>
        <taxon>Paenibacillaceae</taxon>
        <taxon>Paenibacillus</taxon>
    </lineage>
</organism>
<proteinExistence type="predicted"/>
<dbReference type="Proteomes" id="UP000640274">
    <property type="component" value="Unassembled WGS sequence"/>
</dbReference>
<protein>
    <submittedName>
        <fullName evidence="1">Uncharacterized protein</fullName>
    </submittedName>
</protein>
<gene>
    <name evidence="1" type="ORF">JFN88_06120</name>
</gene>
<evidence type="ECO:0000313" key="2">
    <source>
        <dbReference type="Proteomes" id="UP000640274"/>
    </source>
</evidence>
<keyword evidence="2" id="KW-1185">Reference proteome</keyword>
<name>A0A934MPH7_9BACL</name>
<comment type="caution">
    <text evidence="1">The sequence shown here is derived from an EMBL/GenBank/DDBJ whole genome shotgun (WGS) entry which is preliminary data.</text>
</comment>
<sequence>MGSKVNVYENEFRDGPIIARVAYNDRLDYWDVRNRGNGGVGSHLGITRLRDGRYVLIHGTQWQGERDWAEVVTDKQALQAILRSGNDEVLELPLFAKLKELAADSLVPEAV</sequence>